<dbReference type="PANTHER" id="PTHR21047">
    <property type="entry name" value="DTDP-6-DEOXY-D-GLUCOSE-3,5 EPIMERASE"/>
    <property type="match status" value="1"/>
</dbReference>
<evidence type="ECO:0000256" key="7">
    <source>
        <dbReference type="RuleBase" id="RU364069"/>
    </source>
</evidence>
<comment type="function">
    <text evidence="2 7">Catalyzes the epimerization of the C3' and C5'positions of dTDP-6-deoxy-D-xylo-4-hexulose, forming dTDP-6-deoxy-L-lyxo-4-hexulose.</text>
</comment>
<dbReference type="GO" id="GO:0008830">
    <property type="term" value="F:dTDP-4-dehydrorhamnose 3,5-epimerase activity"/>
    <property type="evidence" value="ECO:0007669"/>
    <property type="project" value="UniProtKB-UniRule"/>
</dbReference>
<evidence type="ECO:0000256" key="6">
    <source>
        <dbReference type="PIRSR" id="PIRSR600888-3"/>
    </source>
</evidence>
<dbReference type="GO" id="GO:0005829">
    <property type="term" value="C:cytosol"/>
    <property type="evidence" value="ECO:0007669"/>
    <property type="project" value="TreeGrafter"/>
</dbReference>
<feature type="active site" description="Proton donor" evidence="5">
    <location>
        <position position="133"/>
    </location>
</feature>
<feature type="site" description="Participates in a stacking interaction with the thymidine ring of dTDP-4-oxo-6-deoxyglucose" evidence="6">
    <location>
        <position position="139"/>
    </location>
</feature>
<dbReference type="InterPro" id="IPR014710">
    <property type="entry name" value="RmlC-like_jellyroll"/>
</dbReference>
<evidence type="ECO:0000256" key="2">
    <source>
        <dbReference type="ARBA" id="ARBA00001997"/>
    </source>
</evidence>
<dbReference type="SUPFAM" id="SSF51182">
    <property type="entry name" value="RmlC-like cupins"/>
    <property type="match status" value="1"/>
</dbReference>
<comment type="similarity">
    <text evidence="7">Belongs to the dTDP-4-dehydrorhamnose 3,5-epimerase family.</text>
</comment>
<sequence length="185" mass="20852">MLNVVPTAIEAVKVITPKSFGDVRGLFSETYNQQRFFEHGITLNFVQDNQAFSKETGTIRGLHFQTPPTAQDKLLRVLHGSVVDVAVDLRRSSPTYGKWVSEVLSAENGKQLLVPAGFAHGYCTLEPDTVVLYKVTAYWSPKDERGLAWDDPDLAIDWQVPRDKSLLAEKDTRWPQLKALPTYFD</sequence>
<gene>
    <name evidence="8" type="primary">rfbC</name>
    <name evidence="8" type="ORF">WN72_11940</name>
</gene>
<evidence type="ECO:0000256" key="1">
    <source>
        <dbReference type="ARBA" id="ARBA00001298"/>
    </source>
</evidence>
<dbReference type="Pfam" id="PF00908">
    <property type="entry name" value="dTDP_sugar_isom"/>
    <property type="match status" value="1"/>
</dbReference>
<dbReference type="Gene3D" id="2.60.120.10">
    <property type="entry name" value="Jelly Rolls"/>
    <property type="match status" value="1"/>
</dbReference>
<evidence type="ECO:0000313" key="9">
    <source>
        <dbReference type="Proteomes" id="UP000594015"/>
    </source>
</evidence>
<accession>A0AAE7NP40</accession>
<comment type="catalytic activity">
    <reaction evidence="1 7">
        <text>dTDP-4-dehydro-6-deoxy-alpha-D-glucose = dTDP-4-dehydro-beta-L-rhamnose</text>
        <dbReference type="Rhea" id="RHEA:16969"/>
        <dbReference type="ChEBI" id="CHEBI:57649"/>
        <dbReference type="ChEBI" id="CHEBI:62830"/>
        <dbReference type="EC" id="5.1.3.13"/>
    </reaction>
</comment>
<evidence type="ECO:0000313" key="8">
    <source>
        <dbReference type="EMBL" id="QOZ66945.1"/>
    </source>
</evidence>
<dbReference type="CDD" id="cd00438">
    <property type="entry name" value="cupin_RmlC"/>
    <property type="match status" value="1"/>
</dbReference>
<keyword evidence="7 8" id="KW-0413">Isomerase</keyword>
<name>A0AAE7NP40_9BRAD</name>
<dbReference type="GO" id="GO:0000271">
    <property type="term" value="P:polysaccharide biosynthetic process"/>
    <property type="evidence" value="ECO:0007669"/>
    <property type="project" value="TreeGrafter"/>
</dbReference>
<evidence type="ECO:0000256" key="5">
    <source>
        <dbReference type="PIRSR" id="PIRSR600888-1"/>
    </source>
</evidence>
<comment type="subunit">
    <text evidence="7">Homodimer.</text>
</comment>
<feature type="active site" description="Proton acceptor" evidence="5">
    <location>
        <position position="63"/>
    </location>
</feature>
<dbReference type="Proteomes" id="UP000594015">
    <property type="component" value="Chromosome"/>
</dbReference>
<proteinExistence type="inferred from homology"/>
<dbReference type="EC" id="5.1.3.13" evidence="3 7"/>
<dbReference type="KEGG" id="barh:WN72_11940"/>
<dbReference type="InterPro" id="IPR011051">
    <property type="entry name" value="RmlC_Cupin_sf"/>
</dbReference>
<dbReference type="EMBL" id="CP030050">
    <property type="protein sequence ID" value="QOZ66945.1"/>
    <property type="molecule type" value="Genomic_DNA"/>
</dbReference>
<comment type="pathway">
    <text evidence="7">Carbohydrate biosynthesis; dTDP-L-rhamnose biosynthesis.</text>
</comment>
<evidence type="ECO:0000256" key="3">
    <source>
        <dbReference type="ARBA" id="ARBA00012098"/>
    </source>
</evidence>
<organism evidence="8 9">
    <name type="scientific">Bradyrhizobium arachidis</name>
    <dbReference type="NCBI Taxonomy" id="858423"/>
    <lineage>
        <taxon>Bacteria</taxon>
        <taxon>Pseudomonadati</taxon>
        <taxon>Pseudomonadota</taxon>
        <taxon>Alphaproteobacteria</taxon>
        <taxon>Hyphomicrobiales</taxon>
        <taxon>Nitrobacteraceae</taxon>
        <taxon>Bradyrhizobium</taxon>
    </lineage>
</organism>
<dbReference type="InterPro" id="IPR000888">
    <property type="entry name" value="RmlC-like"/>
</dbReference>
<protein>
    <recommendedName>
        <fullName evidence="4 7">dTDP-4-dehydrorhamnose 3,5-epimerase</fullName>
        <ecNumber evidence="3 7">5.1.3.13</ecNumber>
    </recommendedName>
    <alternativeName>
        <fullName evidence="7">Thymidine diphospho-4-keto-rhamnose 3,5-epimerase</fullName>
    </alternativeName>
</protein>
<dbReference type="RefSeq" id="WP_027562151.1">
    <property type="nucleotide sequence ID" value="NZ_AXAD01000010.1"/>
</dbReference>
<dbReference type="AlphaFoldDB" id="A0AAE7NP40"/>
<reference evidence="8 9" key="1">
    <citation type="submission" date="2018-06" db="EMBL/GenBank/DDBJ databases">
        <title>Comparative genomics of Bradyrhizobium nodulating Arachidis hypogaea.</title>
        <authorList>
            <person name="Li Y."/>
        </authorList>
    </citation>
    <scope>NUCLEOTIDE SEQUENCE [LARGE SCALE GENOMIC DNA]</scope>
    <source>
        <strain evidence="8 9">CCBAU 051107</strain>
    </source>
</reference>
<dbReference type="GO" id="GO:0019305">
    <property type="term" value="P:dTDP-rhamnose biosynthetic process"/>
    <property type="evidence" value="ECO:0007669"/>
    <property type="project" value="UniProtKB-UniRule"/>
</dbReference>
<evidence type="ECO:0000256" key="4">
    <source>
        <dbReference type="ARBA" id="ARBA00019595"/>
    </source>
</evidence>
<dbReference type="NCBIfam" id="TIGR01221">
    <property type="entry name" value="rmlC"/>
    <property type="match status" value="1"/>
</dbReference>
<dbReference type="PANTHER" id="PTHR21047:SF2">
    <property type="entry name" value="THYMIDINE DIPHOSPHO-4-KETO-RHAMNOSE 3,5-EPIMERASE"/>
    <property type="match status" value="1"/>
</dbReference>